<feature type="transmembrane region" description="Helical" evidence="9">
    <location>
        <begin position="12"/>
        <end position="33"/>
    </location>
</feature>
<dbReference type="PROSITE" id="PS50110">
    <property type="entry name" value="RESPONSE_REGULATORY"/>
    <property type="match status" value="1"/>
</dbReference>
<feature type="domain" description="Histidine kinase" evidence="10">
    <location>
        <begin position="341"/>
        <end position="566"/>
    </location>
</feature>
<dbReference type="RefSeq" id="WP_121937025.1">
    <property type="nucleotide sequence ID" value="NZ_REFR01000009.1"/>
</dbReference>
<dbReference type="InterPro" id="IPR001610">
    <property type="entry name" value="PAC"/>
</dbReference>
<dbReference type="Pfam" id="PF00072">
    <property type="entry name" value="Response_reg"/>
    <property type="match status" value="1"/>
</dbReference>
<dbReference type="AlphaFoldDB" id="A0A3M0CQG0"/>
<dbReference type="Pfam" id="PF02518">
    <property type="entry name" value="HATPase_c"/>
    <property type="match status" value="1"/>
</dbReference>
<dbReference type="InterPro" id="IPR000014">
    <property type="entry name" value="PAS"/>
</dbReference>
<dbReference type="SUPFAM" id="SSF52172">
    <property type="entry name" value="CheY-like"/>
    <property type="match status" value="1"/>
</dbReference>
<dbReference type="SMART" id="SM00448">
    <property type="entry name" value="REC"/>
    <property type="match status" value="1"/>
</dbReference>
<dbReference type="PROSITE" id="PS50112">
    <property type="entry name" value="PAS"/>
    <property type="match status" value="1"/>
</dbReference>
<evidence type="ECO:0000256" key="5">
    <source>
        <dbReference type="ARBA" id="ARBA00022777"/>
    </source>
</evidence>
<dbReference type="NCBIfam" id="TIGR00229">
    <property type="entry name" value="sensory_box"/>
    <property type="match status" value="1"/>
</dbReference>
<keyword evidence="5" id="KW-0418">Kinase</keyword>
<dbReference type="OrthoDB" id="9801651at2"/>
<dbReference type="Gene3D" id="3.30.565.10">
    <property type="entry name" value="Histidine kinase-like ATPase, C-terminal domain"/>
    <property type="match status" value="1"/>
</dbReference>
<dbReference type="Pfam" id="PF08447">
    <property type="entry name" value="PAS_3"/>
    <property type="match status" value="2"/>
</dbReference>
<comment type="catalytic activity">
    <reaction evidence="1">
        <text>ATP + protein L-histidine = ADP + protein N-phospho-L-histidine.</text>
        <dbReference type="EC" id="2.7.13.3"/>
    </reaction>
</comment>
<keyword evidence="9" id="KW-1133">Transmembrane helix</keyword>
<dbReference type="GO" id="GO:0005886">
    <property type="term" value="C:plasma membrane"/>
    <property type="evidence" value="ECO:0007669"/>
    <property type="project" value="TreeGrafter"/>
</dbReference>
<dbReference type="PANTHER" id="PTHR43047">
    <property type="entry name" value="TWO-COMPONENT HISTIDINE PROTEIN KINASE"/>
    <property type="match status" value="1"/>
</dbReference>
<dbReference type="Gene3D" id="3.40.50.2300">
    <property type="match status" value="1"/>
</dbReference>
<dbReference type="SUPFAM" id="SSF47384">
    <property type="entry name" value="Homodimeric domain of signal transducing histidine kinase"/>
    <property type="match status" value="1"/>
</dbReference>
<feature type="domain" description="PAC" evidence="13">
    <location>
        <begin position="271"/>
        <end position="323"/>
    </location>
</feature>
<protein>
    <recommendedName>
        <fullName evidence="2">histidine kinase</fullName>
        <ecNumber evidence="2">2.7.13.3</ecNumber>
    </recommendedName>
</protein>
<dbReference type="InterPro" id="IPR003661">
    <property type="entry name" value="HisK_dim/P_dom"/>
</dbReference>
<evidence type="ECO:0000313" key="14">
    <source>
        <dbReference type="EMBL" id="RMB11784.1"/>
    </source>
</evidence>
<dbReference type="GO" id="GO:0000155">
    <property type="term" value="F:phosphorelay sensor kinase activity"/>
    <property type="evidence" value="ECO:0007669"/>
    <property type="project" value="InterPro"/>
</dbReference>
<dbReference type="SMART" id="SM00388">
    <property type="entry name" value="HisKA"/>
    <property type="match status" value="1"/>
</dbReference>
<sequence>MAEPPFRYRTRTIIPIVCVGAVLSTVLLCLVWPGHDLAVRVAAGLIASAAAVGLTLHSIRAQAQKNIMPETVLGLAQDMLGIGYWYVDPATNHVVWSQGVYAIHARDPSAPPPGMEEAIAYYHPEDRMMVRRHLQRAVKEKAGFRFRLRLIADDGQEKHVLSIASFTKLNGRDLLYGVFQDVSDRVRREQDLVTMQERFAMAQTSMPMGVFDYDIGRDELVWDDAMFEIYGFSRQDFGGRYEDFLGRLHPEDSEQANHRLQSALVDEAGLYNTRFRIVRDDGSQRWIKGCAVIQRDKNGLPLRMVGLNVDVTDAADTEQRLQAALKAAEQASQAKSDFLAVISHELRTPLNGILGNLQLMKRQTGSEDLLGLVDTAEHSGRLLLTHVSDLLDMAAIEADRMKLAPVSFNPAGLLDEAMALFQPLAEQKGLTLSLKTDPHMPPAIVADRHRLRQVIGCLVGNAIKFTEEGTVTVKADFNHFRAATGSVGMTVKVTDTGIGISQDDQRHLFTPFMAADNTLSRRHGGLGLGLSIAKYIAEAMGGDLRCDSRPGEGSAFTFSVDVPVADHWTDSDGREETVRNGHANGHTNGTETTIPRRSLLVAEDVSVNQQLLEKVLVARWGQDVTFVDNGEEAVNLLKERHFDAVLMDIQMPVMDGVTATRKIRAEMPQHSGMPIIAVTANALGEHVKEYLISGLDYCITKPVDWTELQALLQDLDSLADLTARRHQA</sequence>
<evidence type="ECO:0000256" key="2">
    <source>
        <dbReference type="ARBA" id="ARBA00012438"/>
    </source>
</evidence>
<evidence type="ECO:0000256" key="3">
    <source>
        <dbReference type="ARBA" id="ARBA00022553"/>
    </source>
</evidence>
<feature type="region of interest" description="Disordered" evidence="8">
    <location>
        <begin position="570"/>
        <end position="592"/>
    </location>
</feature>
<dbReference type="EMBL" id="REFR01000009">
    <property type="protein sequence ID" value="RMB11784.1"/>
    <property type="molecule type" value="Genomic_DNA"/>
</dbReference>
<dbReference type="InterPro" id="IPR004358">
    <property type="entry name" value="Sig_transdc_His_kin-like_C"/>
</dbReference>
<keyword evidence="3 7" id="KW-0597">Phosphoprotein</keyword>
<dbReference type="SUPFAM" id="SSF55874">
    <property type="entry name" value="ATPase domain of HSP90 chaperone/DNA topoisomerase II/histidine kinase"/>
    <property type="match status" value="1"/>
</dbReference>
<keyword evidence="15" id="KW-1185">Reference proteome</keyword>
<dbReference type="FunFam" id="3.30.565.10:FF:000010">
    <property type="entry name" value="Sensor histidine kinase RcsC"/>
    <property type="match status" value="1"/>
</dbReference>
<dbReference type="PROSITE" id="PS50113">
    <property type="entry name" value="PAC"/>
    <property type="match status" value="1"/>
</dbReference>
<dbReference type="SMART" id="SM00091">
    <property type="entry name" value="PAS"/>
    <property type="match status" value="1"/>
</dbReference>
<dbReference type="Pfam" id="PF00512">
    <property type="entry name" value="HisKA"/>
    <property type="match status" value="1"/>
</dbReference>
<reference evidence="14 15" key="1">
    <citation type="submission" date="2018-10" db="EMBL/GenBank/DDBJ databases">
        <title>Genomic Encyclopedia of Archaeal and Bacterial Type Strains, Phase II (KMG-II): from individual species to whole genera.</title>
        <authorList>
            <person name="Goeker M."/>
        </authorList>
    </citation>
    <scope>NUCLEOTIDE SEQUENCE [LARGE SCALE GENOMIC DNA]</scope>
    <source>
        <strain evidence="14 15">DSM 25217</strain>
    </source>
</reference>
<keyword evidence="9" id="KW-0812">Transmembrane</keyword>
<feature type="transmembrane region" description="Helical" evidence="9">
    <location>
        <begin position="39"/>
        <end position="59"/>
    </location>
</feature>
<dbReference type="SMART" id="SM00387">
    <property type="entry name" value="HATPase_c"/>
    <property type="match status" value="1"/>
</dbReference>
<dbReference type="SUPFAM" id="SSF55785">
    <property type="entry name" value="PYP-like sensor domain (PAS domain)"/>
    <property type="match status" value="2"/>
</dbReference>
<dbReference type="InterPro" id="IPR005467">
    <property type="entry name" value="His_kinase_dom"/>
</dbReference>
<dbReference type="Gene3D" id="2.10.70.100">
    <property type="match status" value="1"/>
</dbReference>
<dbReference type="GO" id="GO:0009927">
    <property type="term" value="F:histidine phosphotransfer kinase activity"/>
    <property type="evidence" value="ECO:0007669"/>
    <property type="project" value="TreeGrafter"/>
</dbReference>
<dbReference type="CDD" id="cd17546">
    <property type="entry name" value="REC_hyHK_CKI1_RcsC-like"/>
    <property type="match status" value="1"/>
</dbReference>
<keyword evidence="4" id="KW-0808">Transferase</keyword>
<dbReference type="Proteomes" id="UP000271227">
    <property type="component" value="Unassembled WGS sequence"/>
</dbReference>
<gene>
    <name evidence="14" type="ORF">BXY39_0268</name>
</gene>
<feature type="modified residue" description="4-aspartylphosphate" evidence="7">
    <location>
        <position position="648"/>
    </location>
</feature>
<keyword evidence="6" id="KW-0902">Two-component regulatory system</keyword>
<evidence type="ECO:0000259" key="12">
    <source>
        <dbReference type="PROSITE" id="PS50112"/>
    </source>
</evidence>
<comment type="caution">
    <text evidence="14">The sequence shown here is derived from an EMBL/GenBank/DDBJ whole genome shotgun (WGS) entry which is preliminary data.</text>
</comment>
<evidence type="ECO:0000259" key="10">
    <source>
        <dbReference type="PROSITE" id="PS50109"/>
    </source>
</evidence>
<dbReference type="CDD" id="cd16922">
    <property type="entry name" value="HATPase_EvgS-ArcB-TorS-like"/>
    <property type="match status" value="1"/>
</dbReference>
<evidence type="ECO:0000256" key="8">
    <source>
        <dbReference type="SAM" id="MobiDB-lite"/>
    </source>
</evidence>
<dbReference type="EC" id="2.7.13.3" evidence="2"/>
<dbReference type="InterPro" id="IPR036890">
    <property type="entry name" value="HATPase_C_sf"/>
</dbReference>
<dbReference type="SMART" id="SM00086">
    <property type="entry name" value="PAC"/>
    <property type="match status" value="2"/>
</dbReference>
<evidence type="ECO:0000256" key="6">
    <source>
        <dbReference type="ARBA" id="ARBA00023012"/>
    </source>
</evidence>
<dbReference type="CDD" id="cd00082">
    <property type="entry name" value="HisKA"/>
    <property type="match status" value="1"/>
</dbReference>
<evidence type="ECO:0000256" key="4">
    <source>
        <dbReference type="ARBA" id="ARBA00022679"/>
    </source>
</evidence>
<evidence type="ECO:0000256" key="9">
    <source>
        <dbReference type="SAM" id="Phobius"/>
    </source>
</evidence>
<organism evidence="14 15">
    <name type="scientific">Eilatimonas milleporae</name>
    <dbReference type="NCBI Taxonomy" id="911205"/>
    <lineage>
        <taxon>Bacteria</taxon>
        <taxon>Pseudomonadati</taxon>
        <taxon>Pseudomonadota</taxon>
        <taxon>Alphaproteobacteria</taxon>
        <taxon>Kordiimonadales</taxon>
        <taxon>Kordiimonadaceae</taxon>
        <taxon>Eilatimonas</taxon>
    </lineage>
</organism>
<name>A0A3M0CQG0_9PROT</name>
<feature type="domain" description="Response regulatory" evidence="11">
    <location>
        <begin position="598"/>
        <end position="716"/>
    </location>
</feature>
<evidence type="ECO:0000313" key="15">
    <source>
        <dbReference type="Proteomes" id="UP000271227"/>
    </source>
</evidence>
<dbReference type="CDD" id="cd00130">
    <property type="entry name" value="PAS"/>
    <property type="match status" value="1"/>
</dbReference>
<dbReference type="PRINTS" id="PR00344">
    <property type="entry name" value="BCTRLSENSOR"/>
</dbReference>
<dbReference type="PROSITE" id="PS50109">
    <property type="entry name" value="HIS_KIN"/>
    <property type="match status" value="1"/>
</dbReference>
<evidence type="ECO:0000259" key="13">
    <source>
        <dbReference type="PROSITE" id="PS50113"/>
    </source>
</evidence>
<dbReference type="InterPro" id="IPR013655">
    <property type="entry name" value="PAS_fold_3"/>
</dbReference>
<dbReference type="InParanoid" id="A0A3M0CQG0"/>
<dbReference type="InterPro" id="IPR036097">
    <property type="entry name" value="HisK_dim/P_sf"/>
</dbReference>
<dbReference type="Gene3D" id="3.30.450.20">
    <property type="entry name" value="PAS domain"/>
    <property type="match status" value="2"/>
</dbReference>
<dbReference type="InterPro" id="IPR035965">
    <property type="entry name" value="PAS-like_dom_sf"/>
</dbReference>
<dbReference type="Gene3D" id="1.10.287.130">
    <property type="match status" value="1"/>
</dbReference>
<evidence type="ECO:0000256" key="7">
    <source>
        <dbReference type="PROSITE-ProRule" id="PRU00169"/>
    </source>
</evidence>
<feature type="domain" description="PAS" evidence="12">
    <location>
        <begin position="195"/>
        <end position="267"/>
    </location>
</feature>
<accession>A0A3M0CQG0</accession>
<feature type="compositionally biased region" description="Basic and acidic residues" evidence="8">
    <location>
        <begin position="570"/>
        <end position="579"/>
    </location>
</feature>
<dbReference type="InterPro" id="IPR003594">
    <property type="entry name" value="HATPase_dom"/>
</dbReference>
<evidence type="ECO:0000259" key="11">
    <source>
        <dbReference type="PROSITE" id="PS50110"/>
    </source>
</evidence>
<dbReference type="InterPro" id="IPR000700">
    <property type="entry name" value="PAS-assoc_C"/>
</dbReference>
<evidence type="ECO:0000256" key="1">
    <source>
        <dbReference type="ARBA" id="ARBA00000085"/>
    </source>
</evidence>
<dbReference type="InterPro" id="IPR001789">
    <property type="entry name" value="Sig_transdc_resp-reg_receiver"/>
</dbReference>
<proteinExistence type="predicted"/>
<keyword evidence="9" id="KW-0472">Membrane</keyword>
<dbReference type="InterPro" id="IPR011006">
    <property type="entry name" value="CheY-like_superfamily"/>
</dbReference>
<dbReference type="PANTHER" id="PTHR43047:SF72">
    <property type="entry name" value="OSMOSENSING HISTIDINE PROTEIN KINASE SLN1"/>
    <property type="match status" value="1"/>
</dbReference>